<keyword evidence="2" id="KW-1185">Reference proteome</keyword>
<evidence type="ECO:0000313" key="2">
    <source>
        <dbReference type="Proteomes" id="UP001205105"/>
    </source>
</evidence>
<sequence length="793" mass="84158">MSFSRLARVQRLFAAGEVGLPEEWAASTAALSGISLQGTTTAERDEAKQTISSLLDELLCFNTRVVAQFDAQPGELPTRTLISVDAAWPTLDACSQLWKELPVQPADSLRLLGAARALFGMGRVSLVGLAANAGVRSEGGANRELELLLSRASDQLEVFTALTAAALTGARTNEVETVFARTIAKPAALLPWLAAVSKAVQLACSSGSDTDDGGHYCALSRFPHLLKRLLTSEAWQPHCAALLEQPALRTAVLDCLLQHVLPALVVQLEAAAGMAISWEAVQPVDAAEVRAICIAKRHASLPTQLQAGPGEAWLEGLLHSKDTHLQSFGQVPLIAASISAMSSSEGLPRQAAAALLLNAARLAAALPQQRPAAMPPRAFALMHTSVSVLASISSLSPQLVKAAAAAQPAAPDVAQGDASSSASNQQLSVGLWAILRLVPYMARTLRAVVSDLPETAVDVETLALVYENVLQLLDLAKQHGTWQIASWEQLSVWAAAADAGLRLLPTLAEARASLGQWRATGLPLTLFACLASDASRMASEWHDNHLPVPPTSREALASQLWQLHSSAARLVHFSGSGAPQLLIEEEFRQHWPRLQWKLLHHAFLLAYGVQMPRSFREQPLRSTHLRLAAHVAESGLLESMHRETVQLLLMDRAAELDPTSSGQAVDSAIMLGQFVLDTAQLLYGAAAEQGHGSAAAASHAAAVAANFRLAQERLIDDKTALRLVQGVNPLLGPAAALAPLLRQQWEQPEQAAADQLAFAHAAAARSCAYLRCANLGGEGGPMAGEGVGSMRCR</sequence>
<proteinExistence type="predicted"/>
<evidence type="ECO:0000313" key="1">
    <source>
        <dbReference type="EMBL" id="KAI7838632.1"/>
    </source>
</evidence>
<dbReference type="Proteomes" id="UP001205105">
    <property type="component" value="Unassembled WGS sequence"/>
</dbReference>
<accession>A0AAD5DJ48</accession>
<organism evidence="1 2">
    <name type="scientific">Chlorella ohadii</name>
    <dbReference type="NCBI Taxonomy" id="2649997"/>
    <lineage>
        <taxon>Eukaryota</taxon>
        <taxon>Viridiplantae</taxon>
        <taxon>Chlorophyta</taxon>
        <taxon>core chlorophytes</taxon>
        <taxon>Trebouxiophyceae</taxon>
        <taxon>Chlorellales</taxon>
        <taxon>Chlorellaceae</taxon>
        <taxon>Chlorella clade</taxon>
        <taxon>Chlorella</taxon>
    </lineage>
</organism>
<dbReference type="EMBL" id="JADXDR010000121">
    <property type="protein sequence ID" value="KAI7838632.1"/>
    <property type="molecule type" value="Genomic_DNA"/>
</dbReference>
<protein>
    <submittedName>
        <fullName evidence="1">Uncharacterized protein</fullName>
    </submittedName>
</protein>
<name>A0AAD5DJ48_9CHLO</name>
<reference evidence="1" key="1">
    <citation type="submission" date="2020-11" db="EMBL/GenBank/DDBJ databases">
        <title>Chlorella ohadii genome sequencing and assembly.</title>
        <authorList>
            <person name="Murik O."/>
            <person name="Treves H."/>
            <person name="Kedem I."/>
            <person name="Shotland Y."/>
            <person name="Kaplan A."/>
        </authorList>
    </citation>
    <scope>NUCLEOTIDE SEQUENCE</scope>
    <source>
        <strain evidence="1">1</strain>
    </source>
</reference>
<comment type="caution">
    <text evidence="1">The sequence shown here is derived from an EMBL/GenBank/DDBJ whole genome shotgun (WGS) entry which is preliminary data.</text>
</comment>
<gene>
    <name evidence="1" type="ORF">COHA_007601</name>
</gene>
<dbReference type="AlphaFoldDB" id="A0AAD5DJ48"/>